<dbReference type="GO" id="GO:0003964">
    <property type="term" value="F:RNA-directed DNA polymerase activity"/>
    <property type="evidence" value="ECO:0007669"/>
    <property type="project" value="UniProtKB-KW"/>
</dbReference>
<reference evidence="1" key="2">
    <citation type="submission" date="2020-02" db="EMBL/GenBank/DDBJ databases">
        <title>Identification and distribution of gene clusters putatively required for synthesis of sphingolipid metabolism inhibitors in phylogenetically diverse species of the filamentous fungus Fusarium.</title>
        <authorList>
            <person name="Kim H.-S."/>
            <person name="Busman M."/>
            <person name="Brown D.W."/>
            <person name="Divon H."/>
            <person name="Uhlig S."/>
            <person name="Proctor R.H."/>
        </authorList>
    </citation>
    <scope>NUCLEOTIDE SEQUENCE</scope>
    <source>
        <strain evidence="1">NRRL 25174</strain>
    </source>
</reference>
<accession>A0A9P5A5T6</accession>
<keyword evidence="1" id="KW-0695">RNA-directed DNA polymerase</keyword>
<dbReference type="AlphaFoldDB" id="A0A9P5A5T6"/>
<dbReference type="EMBL" id="PVQB02001205">
    <property type="protein sequence ID" value="KAF4332062.1"/>
    <property type="molecule type" value="Genomic_DNA"/>
</dbReference>
<proteinExistence type="predicted"/>
<evidence type="ECO:0000313" key="1">
    <source>
        <dbReference type="EMBL" id="KAF4332062.1"/>
    </source>
</evidence>
<protein>
    <submittedName>
        <fullName evidence="1">Reverse transcriptase</fullName>
    </submittedName>
</protein>
<dbReference type="OrthoDB" id="5152453at2759"/>
<evidence type="ECO:0000313" key="2">
    <source>
        <dbReference type="Proteomes" id="UP000730481"/>
    </source>
</evidence>
<dbReference type="Proteomes" id="UP000730481">
    <property type="component" value="Unassembled WGS sequence"/>
</dbReference>
<organism evidence="1 2">
    <name type="scientific">Fusarium beomiforme</name>
    <dbReference type="NCBI Taxonomy" id="44412"/>
    <lineage>
        <taxon>Eukaryota</taxon>
        <taxon>Fungi</taxon>
        <taxon>Dikarya</taxon>
        <taxon>Ascomycota</taxon>
        <taxon>Pezizomycotina</taxon>
        <taxon>Sordariomycetes</taxon>
        <taxon>Hypocreomycetidae</taxon>
        <taxon>Hypocreales</taxon>
        <taxon>Nectriaceae</taxon>
        <taxon>Fusarium</taxon>
        <taxon>Fusarium burgessii species complex</taxon>
    </lineage>
</organism>
<keyword evidence="1" id="KW-0548">Nucleotidyltransferase</keyword>
<keyword evidence="1" id="KW-0808">Transferase</keyword>
<name>A0A9P5A5T6_9HYPO</name>
<keyword evidence="2" id="KW-1185">Reference proteome</keyword>
<dbReference type="PANTHER" id="PTHR33481:SF1">
    <property type="entry name" value="ENDONUCLEASE_EXONUCLEASE_PHOSPHATASE DOMAIN-CONTAINING PROTEIN-RELATED"/>
    <property type="match status" value="1"/>
</dbReference>
<reference evidence="1" key="1">
    <citation type="journal article" date="2017" name="Mycologia">
        <title>Fusarium algeriense, sp. nov., a novel toxigenic crown rot pathogen of durum wheat from Algeria is nested in the Fusarium burgessii species complex.</title>
        <authorList>
            <person name="Laraba I."/>
            <person name="Keddad A."/>
            <person name="Boureghda H."/>
            <person name="Abdallah N."/>
            <person name="Vaughan M.M."/>
            <person name="Proctor R.H."/>
            <person name="Busman M."/>
            <person name="O'Donnell K."/>
        </authorList>
    </citation>
    <scope>NUCLEOTIDE SEQUENCE</scope>
    <source>
        <strain evidence="1">NRRL 25174</strain>
    </source>
</reference>
<sequence>MPLAEATVEDHLATSSDHFTLSLTLPDIRPAPIQPGKVRVTTEDELKRFIEIVELGVTRIPLVDSTPAELDELASALVNLLTSAAKAAGRPTRKGARTAPWWTEECAGAAASFRAIRRLYPLGFNQDVQIAKRDFHRVIRRAKRLYWRNLIDSFTDSSAVFKAVGDVVYETQLDKANALRRATLERRTADDDIENPWIPVSFPRSIPFLLEISLEEAQYATLHTGNTSPGSDNITVDLLKAVWYIIGTHVRRLFERCLSVGHHPKPFKEAEVVMIAKPGRRDLTSPRAWRPVSLLSCLGKGLERLIA</sequence>
<gene>
    <name evidence="1" type="ORF">FBEOM_14149</name>
</gene>
<dbReference type="PANTHER" id="PTHR33481">
    <property type="entry name" value="REVERSE TRANSCRIPTASE"/>
    <property type="match status" value="1"/>
</dbReference>
<feature type="non-terminal residue" evidence="1">
    <location>
        <position position="1"/>
    </location>
</feature>
<comment type="caution">
    <text evidence="1">The sequence shown here is derived from an EMBL/GenBank/DDBJ whole genome shotgun (WGS) entry which is preliminary data.</text>
</comment>